<keyword evidence="3" id="KW-1185">Reference proteome</keyword>
<proteinExistence type="predicted"/>
<sequence>PPTYVVLLCWQSCTQVFQLKDTSSSPLHLQSKFIRSERPYTHLLTLALFILPTMRLLVANSYILFGLFVVGGARPTGPANSIPANLAHSSANSVLPSAELSPSSPSPAPPANPAALVPASPYVRRTVHAEDIGRKVTVPSPKDVLSSAKKKTHCSPVEFQDFCAEYFVISGQDLAQNGLNSTLLNPRRSAKRRAVGAIRSHTYEDPVHGFRGVDSITLIVEPCPGGCKSPTGYVKELQRDEPRPLDLLKTPSGKDLWHGGDSGAMRSDKEDVLGSGGEEAKRRQVVYCSGGERRKEKTLQSRMVSSQMKMEKRGRKVPGLVTRVGERSVPSKDVLYSVSVFPICTVNRD</sequence>
<organism evidence="2 3">
    <name type="scientific">Lentinula raphanica</name>
    <dbReference type="NCBI Taxonomy" id="153919"/>
    <lineage>
        <taxon>Eukaryota</taxon>
        <taxon>Fungi</taxon>
        <taxon>Dikarya</taxon>
        <taxon>Basidiomycota</taxon>
        <taxon>Agaricomycotina</taxon>
        <taxon>Agaricomycetes</taxon>
        <taxon>Agaricomycetidae</taxon>
        <taxon>Agaricales</taxon>
        <taxon>Marasmiineae</taxon>
        <taxon>Omphalotaceae</taxon>
        <taxon>Lentinula</taxon>
    </lineage>
</organism>
<feature type="non-terminal residue" evidence="2">
    <location>
        <position position="1"/>
    </location>
</feature>
<feature type="region of interest" description="Disordered" evidence="1">
    <location>
        <begin position="97"/>
        <end position="116"/>
    </location>
</feature>
<feature type="region of interest" description="Disordered" evidence="1">
    <location>
        <begin position="244"/>
        <end position="276"/>
    </location>
</feature>
<evidence type="ECO:0000313" key="2">
    <source>
        <dbReference type="EMBL" id="KAJ3831336.1"/>
    </source>
</evidence>
<protein>
    <submittedName>
        <fullName evidence="2">Uncharacterized protein</fullName>
    </submittedName>
</protein>
<dbReference type="AlphaFoldDB" id="A0AA38NVI7"/>
<accession>A0AA38NVI7</accession>
<dbReference type="Proteomes" id="UP001163846">
    <property type="component" value="Unassembled WGS sequence"/>
</dbReference>
<evidence type="ECO:0000313" key="3">
    <source>
        <dbReference type="Proteomes" id="UP001163846"/>
    </source>
</evidence>
<dbReference type="EMBL" id="MU807566">
    <property type="protein sequence ID" value="KAJ3831336.1"/>
    <property type="molecule type" value="Genomic_DNA"/>
</dbReference>
<gene>
    <name evidence="2" type="ORF">F5878DRAFT_676111</name>
</gene>
<evidence type="ECO:0000256" key="1">
    <source>
        <dbReference type="SAM" id="MobiDB-lite"/>
    </source>
</evidence>
<reference evidence="2" key="1">
    <citation type="submission" date="2022-08" db="EMBL/GenBank/DDBJ databases">
        <authorList>
            <consortium name="DOE Joint Genome Institute"/>
            <person name="Min B."/>
            <person name="Riley R."/>
            <person name="Sierra-Patev S."/>
            <person name="Naranjo-Ortiz M."/>
            <person name="Looney B."/>
            <person name="Konkel Z."/>
            <person name="Slot J.C."/>
            <person name="Sakamoto Y."/>
            <person name="Steenwyk J.L."/>
            <person name="Rokas A."/>
            <person name="Carro J."/>
            <person name="Camarero S."/>
            <person name="Ferreira P."/>
            <person name="Molpeceres G."/>
            <person name="Ruiz-Duenas F.J."/>
            <person name="Serrano A."/>
            <person name="Henrissat B."/>
            <person name="Drula E."/>
            <person name="Hughes K.W."/>
            <person name="Mata J.L."/>
            <person name="Ishikawa N.K."/>
            <person name="Vargas-Isla R."/>
            <person name="Ushijima S."/>
            <person name="Smith C.A."/>
            <person name="Ahrendt S."/>
            <person name="Andreopoulos W."/>
            <person name="He G."/>
            <person name="Labutti K."/>
            <person name="Lipzen A."/>
            <person name="Ng V."/>
            <person name="Sandor L."/>
            <person name="Barry K."/>
            <person name="Martinez A.T."/>
            <person name="Xiao Y."/>
            <person name="Gibbons J.G."/>
            <person name="Terashima K."/>
            <person name="Hibbett D.S."/>
            <person name="Grigoriev I.V."/>
        </authorList>
    </citation>
    <scope>NUCLEOTIDE SEQUENCE</scope>
    <source>
        <strain evidence="2">TFB9207</strain>
    </source>
</reference>
<feature type="compositionally biased region" description="Basic and acidic residues" evidence="1">
    <location>
        <begin position="266"/>
        <end position="276"/>
    </location>
</feature>
<comment type="caution">
    <text evidence="2">The sequence shown here is derived from an EMBL/GenBank/DDBJ whole genome shotgun (WGS) entry which is preliminary data.</text>
</comment>
<name>A0AA38NVI7_9AGAR</name>